<evidence type="ECO:0000256" key="1">
    <source>
        <dbReference type="SAM" id="Phobius"/>
    </source>
</evidence>
<sequence>MPTDIRPSPRLAVLYGGFVAGSLDILAAALINRVDPLIILRAIASGLLGRAAFQGGLPVAALGLLLQWAMSLLIAAIFVFAAGRMAWLGRRWIAAGLLYGMPVFVVMEYVVVPLSAAAKPHFSALSLVENLLAMLLFGLIVAFFARGIRPRSPPDQVRGRL</sequence>
<dbReference type="PATRIC" id="fig|666685.9.peg.1985"/>
<dbReference type="KEGG" id="rhd:R2APBS1_2356"/>
<gene>
    <name evidence="2" type="ORF">R2APBS1_2356</name>
</gene>
<feature type="transmembrane region" description="Helical" evidence="1">
    <location>
        <begin position="59"/>
        <end position="80"/>
    </location>
</feature>
<reference evidence="2 3" key="1">
    <citation type="submission" date="2012-04" db="EMBL/GenBank/DDBJ databases">
        <title>Complete genome of Rhodanobacter sp. 2APBS1.</title>
        <authorList>
            <consortium name="US DOE Joint Genome Institute"/>
            <person name="Huntemann M."/>
            <person name="Wei C.-L."/>
            <person name="Han J."/>
            <person name="Detter J.C."/>
            <person name="Han C."/>
            <person name="Tapia R."/>
            <person name="Munk A.C.C."/>
            <person name="Chen A."/>
            <person name="Krypides N."/>
            <person name="Mavromatis K."/>
            <person name="Markowitz V."/>
            <person name="Szeto E."/>
            <person name="Ivanova N."/>
            <person name="Mikhailova N."/>
            <person name="Ovchinnikova G."/>
            <person name="Pagani I."/>
            <person name="Pati A."/>
            <person name="Goodwin L."/>
            <person name="Peters L."/>
            <person name="Pitluck S."/>
            <person name="Woyke T."/>
            <person name="Prakash O."/>
            <person name="Elkins J."/>
            <person name="Brown S."/>
            <person name="Palumbo A."/>
            <person name="Hemme C."/>
            <person name="Zhou J."/>
            <person name="Watson D."/>
            <person name="Jardine P."/>
            <person name="Kostka J."/>
            <person name="Green S."/>
        </authorList>
    </citation>
    <scope>NUCLEOTIDE SEQUENCE [LARGE SCALE GENOMIC DNA]</scope>
    <source>
        <strain evidence="2 3">2APBS1</strain>
    </source>
</reference>
<dbReference type="Proteomes" id="UP000011859">
    <property type="component" value="Chromosome"/>
</dbReference>
<accession>M4NH81</accession>
<dbReference type="eggNOG" id="ENOG5032Y2Y">
    <property type="taxonomic scope" value="Bacteria"/>
</dbReference>
<dbReference type="HOGENOM" id="CLU_135599_1_0_6"/>
<protein>
    <submittedName>
        <fullName evidence="2">Uncharacterized protein</fullName>
    </submittedName>
</protein>
<feature type="transmembrane region" description="Helical" evidence="1">
    <location>
        <begin position="124"/>
        <end position="145"/>
    </location>
</feature>
<dbReference type="OrthoDB" id="5956336at2"/>
<organism evidence="2 3">
    <name type="scientific">Rhodanobacter denitrificans</name>
    <dbReference type="NCBI Taxonomy" id="666685"/>
    <lineage>
        <taxon>Bacteria</taxon>
        <taxon>Pseudomonadati</taxon>
        <taxon>Pseudomonadota</taxon>
        <taxon>Gammaproteobacteria</taxon>
        <taxon>Lysobacterales</taxon>
        <taxon>Rhodanobacteraceae</taxon>
        <taxon>Rhodanobacter</taxon>
    </lineage>
</organism>
<keyword evidence="1" id="KW-0472">Membrane</keyword>
<dbReference type="STRING" id="666685.R2APBS1_2356"/>
<accession>I4WS09</accession>
<dbReference type="EMBL" id="CP003470">
    <property type="protein sequence ID" value="AGG89452.1"/>
    <property type="molecule type" value="Genomic_DNA"/>
</dbReference>
<name>I4WS09_9GAMM</name>
<evidence type="ECO:0000313" key="2">
    <source>
        <dbReference type="EMBL" id="AGG89452.1"/>
    </source>
</evidence>
<evidence type="ECO:0000313" key="3">
    <source>
        <dbReference type="Proteomes" id="UP000011859"/>
    </source>
</evidence>
<keyword evidence="1" id="KW-0812">Transmembrane</keyword>
<keyword evidence="1" id="KW-1133">Transmembrane helix</keyword>
<feature type="transmembrane region" description="Helical" evidence="1">
    <location>
        <begin position="12"/>
        <end position="31"/>
    </location>
</feature>
<dbReference type="AlphaFoldDB" id="I4WS09"/>
<proteinExistence type="predicted"/>
<keyword evidence="3" id="KW-1185">Reference proteome</keyword>
<feature type="transmembrane region" description="Helical" evidence="1">
    <location>
        <begin position="92"/>
        <end position="112"/>
    </location>
</feature>